<dbReference type="RefSeq" id="WP_115492442.1">
    <property type="nucleotide sequence ID" value="NZ_JACHWW010000001.1"/>
</dbReference>
<dbReference type="InterPro" id="IPR037523">
    <property type="entry name" value="VOC_core"/>
</dbReference>
<dbReference type="PROSITE" id="PS51819">
    <property type="entry name" value="VOC"/>
    <property type="match status" value="1"/>
</dbReference>
<dbReference type="EC" id="5.1.99.1" evidence="4"/>
<dbReference type="PANTHER" id="PTHR43048">
    <property type="entry name" value="METHYLMALONYL-COA EPIMERASE"/>
    <property type="match status" value="1"/>
</dbReference>
<organism evidence="4 5">
    <name type="scientific">Alteriqipengyuania lutimaris</name>
    <dbReference type="NCBI Taxonomy" id="1538146"/>
    <lineage>
        <taxon>Bacteria</taxon>
        <taxon>Pseudomonadati</taxon>
        <taxon>Pseudomonadota</taxon>
        <taxon>Alphaproteobacteria</taxon>
        <taxon>Sphingomonadales</taxon>
        <taxon>Erythrobacteraceae</taxon>
        <taxon>Alteriqipengyuania</taxon>
    </lineage>
</organism>
<keyword evidence="5" id="KW-1185">Reference proteome</keyword>
<accession>A0A395LMI5</accession>
<dbReference type="PANTHER" id="PTHR43048:SF3">
    <property type="entry name" value="METHYLMALONYL-COA EPIMERASE, MITOCHONDRIAL"/>
    <property type="match status" value="1"/>
</dbReference>
<dbReference type="Gene3D" id="3.10.180.10">
    <property type="entry name" value="2,3-Dihydroxybiphenyl 1,2-Dioxygenase, domain 1"/>
    <property type="match status" value="1"/>
</dbReference>
<name>A0A395LMI5_9SPHN</name>
<dbReference type="CDD" id="cd07249">
    <property type="entry name" value="MMCE"/>
    <property type="match status" value="1"/>
</dbReference>
<evidence type="ECO:0000256" key="2">
    <source>
        <dbReference type="ARBA" id="ARBA00022723"/>
    </source>
</evidence>
<dbReference type="NCBIfam" id="TIGR03081">
    <property type="entry name" value="metmalonyl_epim"/>
    <property type="match status" value="1"/>
</dbReference>
<reference evidence="4 5" key="1">
    <citation type="submission" date="2018-07" db="EMBL/GenBank/DDBJ databases">
        <title>Erythrobacter nanhaiensis sp. nov., a novel member of the genus Erythrobacter isolated from the South China Sea.</title>
        <authorList>
            <person name="Chen X."/>
            <person name="Liu J."/>
        </authorList>
    </citation>
    <scope>NUCLEOTIDE SEQUENCE [LARGE SCALE GENOMIC DNA]</scope>
    <source>
        <strain evidence="4 5">S-5</strain>
    </source>
</reference>
<evidence type="ECO:0000259" key="3">
    <source>
        <dbReference type="PROSITE" id="PS51819"/>
    </source>
</evidence>
<dbReference type="GO" id="GO:0046872">
    <property type="term" value="F:metal ion binding"/>
    <property type="evidence" value="ECO:0007669"/>
    <property type="project" value="UniProtKB-KW"/>
</dbReference>
<protein>
    <submittedName>
        <fullName evidence="4">Methylmalonyl-CoA epimerase</fullName>
        <ecNumber evidence="4">5.1.99.1</ecNumber>
    </submittedName>
</protein>
<dbReference type="Proteomes" id="UP000254101">
    <property type="component" value="Unassembled WGS sequence"/>
</dbReference>
<proteinExistence type="inferred from homology"/>
<gene>
    <name evidence="4" type="primary">mce</name>
    <name evidence="4" type="ORF">DL238_11790</name>
</gene>
<evidence type="ECO:0000313" key="5">
    <source>
        <dbReference type="Proteomes" id="UP000254101"/>
    </source>
</evidence>
<sequence>MKLGRLNHIGVATPSIADSIAYYRDTMGAVRITEPFDLPEQGVKVCFVDTPDSTGEVGKGTQIELIEPFDEASPINGFLAKNPAGGQHHVCYEVEDIEAAREWFEGKGKRILGPTRIGAHGTPIFFLHPKDMMGQLTEIMETPKDGAHWSN</sequence>
<comment type="caution">
    <text evidence="4">The sequence shown here is derived from an EMBL/GenBank/DDBJ whole genome shotgun (WGS) entry which is preliminary data.</text>
</comment>
<dbReference type="SUPFAM" id="SSF54593">
    <property type="entry name" value="Glyoxalase/Bleomycin resistance protein/Dihydroxybiphenyl dioxygenase"/>
    <property type="match status" value="1"/>
</dbReference>
<dbReference type="InterPro" id="IPR017515">
    <property type="entry name" value="MeMalonyl-CoA_epimerase"/>
</dbReference>
<keyword evidence="4" id="KW-0413">Isomerase</keyword>
<evidence type="ECO:0000313" key="4">
    <source>
        <dbReference type="EMBL" id="RDS78218.1"/>
    </source>
</evidence>
<dbReference type="EMBL" id="QRBB01000001">
    <property type="protein sequence ID" value="RDS78218.1"/>
    <property type="molecule type" value="Genomic_DNA"/>
</dbReference>
<evidence type="ECO:0000256" key="1">
    <source>
        <dbReference type="ARBA" id="ARBA00009308"/>
    </source>
</evidence>
<comment type="similarity">
    <text evidence="1">Belongs to the methylmalonyl-CoA epimerase family.</text>
</comment>
<dbReference type="InterPro" id="IPR051785">
    <property type="entry name" value="MMCE/EMCE_epimerase"/>
</dbReference>
<dbReference type="Pfam" id="PF13669">
    <property type="entry name" value="Glyoxalase_4"/>
    <property type="match status" value="1"/>
</dbReference>
<dbReference type="OrthoDB" id="9788468at2"/>
<dbReference type="GO" id="GO:0046491">
    <property type="term" value="P:L-methylmalonyl-CoA metabolic process"/>
    <property type="evidence" value="ECO:0007669"/>
    <property type="project" value="TreeGrafter"/>
</dbReference>
<keyword evidence="2" id="KW-0479">Metal-binding</keyword>
<dbReference type="GO" id="GO:0004493">
    <property type="term" value="F:methylmalonyl-CoA epimerase activity"/>
    <property type="evidence" value="ECO:0007669"/>
    <property type="project" value="UniProtKB-EC"/>
</dbReference>
<dbReference type="AlphaFoldDB" id="A0A395LMI5"/>
<dbReference type="InterPro" id="IPR029068">
    <property type="entry name" value="Glyas_Bleomycin-R_OHBP_Dase"/>
</dbReference>
<feature type="domain" description="VOC" evidence="3">
    <location>
        <begin position="5"/>
        <end position="142"/>
    </location>
</feature>